<dbReference type="NCBIfam" id="TIGR01777">
    <property type="entry name" value="yfcH"/>
    <property type="match status" value="1"/>
</dbReference>
<dbReference type="Pfam" id="PF01370">
    <property type="entry name" value="Epimerase"/>
    <property type="match status" value="1"/>
</dbReference>
<evidence type="ECO:0000313" key="4">
    <source>
        <dbReference type="EMBL" id="HHM02161.1"/>
    </source>
</evidence>
<proteinExistence type="inferred from homology"/>
<dbReference type="InterPro" id="IPR001509">
    <property type="entry name" value="Epimerase_deHydtase"/>
</dbReference>
<name>A0A7V5RPB7_CALAY</name>
<accession>A0A7V5RPB7</accession>
<dbReference type="InterPro" id="IPR010099">
    <property type="entry name" value="SDR39U1"/>
</dbReference>
<gene>
    <name evidence="4" type="ORF">ENJ15_04055</name>
</gene>
<evidence type="ECO:0000259" key="2">
    <source>
        <dbReference type="Pfam" id="PF01370"/>
    </source>
</evidence>
<protein>
    <submittedName>
        <fullName evidence="4">TIGR01777 family protein</fullName>
    </submittedName>
</protein>
<dbReference type="PANTHER" id="PTHR11092">
    <property type="entry name" value="SUGAR NUCLEOTIDE EPIMERASE RELATED"/>
    <property type="match status" value="1"/>
</dbReference>
<evidence type="ECO:0000259" key="3">
    <source>
        <dbReference type="Pfam" id="PF08338"/>
    </source>
</evidence>
<dbReference type="SUPFAM" id="SSF51735">
    <property type="entry name" value="NAD(P)-binding Rossmann-fold domains"/>
    <property type="match status" value="1"/>
</dbReference>
<dbReference type="AlphaFoldDB" id="A0A7V5RPB7"/>
<feature type="domain" description="DUF1731" evidence="3">
    <location>
        <begin position="257"/>
        <end position="303"/>
    </location>
</feature>
<feature type="domain" description="NAD-dependent epimerase/dehydratase" evidence="2">
    <location>
        <begin position="3"/>
        <end position="229"/>
    </location>
</feature>
<sequence>MRIVIAGASGLIGRALISYFLDMGYRVWALSRRPERMRKKIPETEKLTWLCWRNGDSGAWQMALKQSDAVINLMGASILGGRWTKKRKDILYRSRVDGSRFLAETIKKHHPGLPVYIQASAIGYYDNDQPQPVDESGSPGNSFLARLTRDWEEAAAVLSESKVTVYFLRLGMVLAPDSLVVRLLKPVFYIYKGGPVGNGRQIVSWIHIDDVCAICDLLLQRPFQKRVVNLTAPGAVDMDHFARAFGRAVNRPSWLRVPAWTVRVLFGEMGRETMLSGIRVSPELLREKSYRFKYADIETAFRAVVRKKKPS</sequence>
<dbReference type="PANTHER" id="PTHR11092:SF0">
    <property type="entry name" value="EPIMERASE FAMILY PROTEIN SDR39U1"/>
    <property type="match status" value="1"/>
</dbReference>
<dbReference type="InterPro" id="IPR036291">
    <property type="entry name" value="NAD(P)-bd_dom_sf"/>
</dbReference>
<reference evidence="4" key="1">
    <citation type="journal article" date="2020" name="mSystems">
        <title>Genome- and Community-Level Interaction Insights into Carbon Utilization and Element Cycling Functions of Hydrothermarchaeota in Hydrothermal Sediment.</title>
        <authorList>
            <person name="Zhou Z."/>
            <person name="Liu Y."/>
            <person name="Xu W."/>
            <person name="Pan J."/>
            <person name="Luo Z.H."/>
            <person name="Li M."/>
        </authorList>
    </citation>
    <scope>NUCLEOTIDE SEQUENCE [LARGE SCALE GENOMIC DNA]</scope>
    <source>
        <strain evidence="4">HyVt-460</strain>
    </source>
</reference>
<organism evidence="4">
    <name type="scientific">Caldithrix abyssi</name>
    <dbReference type="NCBI Taxonomy" id="187145"/>
    <lineage>
        <taxon>Bacteria</taxon>
        <taxon>Pseudomonadati</taxon>
        <taxon>Calditrichota</taxon>
        <taxon>Calditrichia</taxon>
        <taxon>Calditrichales</taxon>
        <taxon>Calditrichaceae</taxon>
        <taxon>Caldithrix</taxon>
    </lineage>
</organism>
<dbReference type="Pfam" id="PF08338">
    <property type="entry name" value="DUF1731"/>
    <property type="match status" value="1"/>
</dbReference>
<evidence type="ECO:0000256" key="1">
    <source>
        <dbReference type="ARBA" id="ARBA00009353"/>
    </source>
</evidence>
<comment type="caution">
    <text evidence="4">The sequence shown here is derived from an EMBL/GenBank/DDBJ whole genome shotgun (WGS) entry which is preliminary data.</text>
</comment>
<dbReference type="EMBL" id="DRLI01000154">
    <property type="protein sequence ID" value="HHM02161.1"/>
    <property type="molecule type" value="Genomic_DNA"/>
</dbReference>
<dbReference type="Proteomes" id="UP000885771">
    <property type="component" value="Unassembled WGS sequence"/>
</dbReference>
<comment type="similarity">
    <text evidence="1">Belongs to the NAD(P)-dependent epimerase/dehydratase family. SDR39U1 subfamily.</text>
</comment>
<dbReference type="Gene3D" id="3.40.50.720">
    <property type="entry name" value="NAD(P)-binding Rossmann-like Domain"/>
    <property type="match status" value="1"/>
</dbReference>
<dbReference type="InterPro" id="IPR013549">
    <property type="entry name" value="DUF1731"/>
</dbReference>